<evidence type="ECO:0000259" key="6">
    <source>
        <dbReference type="SMART" id="SM00729"/>
    </source>
</evidence>
<feature type="domain" description="Elp3/MiaA/NifB-like radical SAM core" evidence="6">
    <location>
        <begin position="32"/>
        <end position="245"/>
    </location>
</feature>
<gene>
    <name evidence="7" type="ORF">C8D74_102156</name>
</gene>
<dbReference type="InterPro" id="IPR023404">
    <property type="entry name" value="rSAM_horseshoe"/>
</dbReference>
<keyword evidence="4" id="KW-0408">Iron</keyword>
<keyword evidence="5" id="KW-0411">Iron-sulfur</keyword>
<keyword evidence="8" id="KW-1185">Reference proteome</keyword>
<name>A0A4R8EWX1_9BACT</name>
<dbReference type="InterPro" id="IPR058240">
    <property type="entry name" value="rSAM_sf"/>
</dbReference>
<sequence length="342" mass="39823">MSHIVSFIVAFIVANFAGNTSIVTLSISLAFIATIVEKFSPWGLDNCSYCVNCKSNYWLARSVENVLAECKLEFGKLKYRCVSFIDDNFFVNPLRAKRIIEELRKLYPNIEISFQTRSDQIVNNKTTIIELANSGKLHISLGIESNSNEVLNRYNKQTDNKINQKAIDILRSCNIDISVFIIMFEALESLRDIRISFDFLKNNNLCNYDTRENLYQTLIPFYGTTYYNKYHQFYEGSIHGKSVPKFVNSDVSSLYHAMCQFQNEYDVSLSSLVLSISEKEPDSGENRLDLFFFMHIEYAVFEYFLTMSEKFGVCSYDEFKKSKLCKLLDNKIKKYYRHINYN</sequence>
<dbReference type="InterPro" id="IPR006638">
    <property type="entry name" value="Elp3/MiaA/NifB-like_rSAM"/>
</dbReference>
<protein>
    <submittedName>
        <fullName evidence="7">Radical SAM family protein</fullName>
    </submittedName>
</protein>
<dbReference type="RefSeq" id="WP_103877366.1">
    <property type="nucleotide sequence ID" value="NZ_SODZ01000002.1"/>
</dbReference>
<comment type="caution">
    <text evidence="7">The sequence shown here is derived from an EMBL/GenBank/DDBJ whole genome shotgun (WGS) entry which is preliminary data.</text>
</comment>
<evidence type="ECO:0000256" key="3">
    <source>
        <dbReference type="ARBA" id="ARBA00022723"/>
    </source>
</evidence>
<dbReference type="InterPro" id="IPR051198">
    <property type="entry name" value="BchE-like"/>
</dbReference>
<dbReference type="SUPFAM" id="SSF102114">
    <property type="entry name" value="Radical SAM enzymes"/>
    <property type="match status" value="1"/>
</dbReference>
<keyword evidence="3" id="KW-0479">Metal-binding</keyword>
<dbReference type="GO" id="GO:0003824">
    <property type="term" value="F:catalytic activity"/>
    <property type="evidence" value="ECO:0007669"/>
    <property type="project" value="InterPro"/>
</dbReference>
<accession>A0A4R8EWX1</accession>
<evidence type="ECO:0000313" key="8">
    <source>
        <dbReference type="Proteomes" id="UP000294817"/>
    </source>
</evidence>
<evidence type="ECO:0000256" key="4">
    <source>
        <dbReference type="ARBA" id="ARBA00023004"/>
    </source>
</evidence>
<evidence type="ECO:0000256" key="1">
    <source>
        <dbReference type="ARBA" id="ARBA00001966"/>
    </source>
</evidence>
<dbReference type="Pfam" id="PF04055">
    <property type="entry name" value="Radical_SAM"/>
    <property type="match status" value="1"/>
</dbReference>
<dbReference type="Proteomes" id="UP000294817">
    <property type="component" value="Unassembled WGS sequence"/>
</dbReference>
<dbReference type="EMBL" id="SODZ01000002">
    <property type="protein sequence ID" value="TDX17210.1"/>
    <property type="molecule type" value="Genomic_DNA"/>
</dbReference>
<evidence type="ECO:0000256" key="5">
    <source>
        <dbReference type="ARBA" id="ARBA00023014"/>
    </source>
</evidence>
<keyword evidence="2" id="KW-0949">S-adenosyl-L-methionine</keyword>
<dbReference type="GO" id="GO:0046872">
    <property type="term" value="F:metal ion binding"/>
    <property type="evidence" value="ECO:0007669"/>
    <property type="project" value="UniProtKB-KW"/>
</dbReference>
<dbReference type="SMART" id="SM00729">
    <property type="entry name" value="Elp3"/>
    <property type="match status" value="1"/>
</dbReference>
<dbReference type="PANTHER" id="PTHR43409:SF7">
    <property type="entry name" value="BLL1977 PROTEIN"/>
    <property type="match status" value="1"/>
</dbReference>
<dbReference type="InterPro" id="IPR007197">
    <property type="entry name" value="rSAM"/>
</dbReference>
<dbReference type="PANTHER" id="PTHR43409">
    <property type="entry name" value="ANAEROBIC MAGNESIUM-PROTOPORPHYRIN IX MONOMETHYL ESTER CYCLASE-RELATED"/>
    <property type="match status" value="1"/>
</dbReference>
<dbReference type="AlphaFoldDB" id="A0A4R8EWX1"/>
<organism evidence="7 8">
    <name type="scientific">Petrotoga sibirica</name>
    <dbReference type="NCBI Taxonomy" id="156202"/>
    <lineage>
        <taxon>Bacteria</taxon>
        <taxon>Thermotogati</taxon>
        <taxon>Thermotogota</taxon>
        <taxon>Thermotogae</taxon>
        <taxon>Petrotogales</taxon>
        <taxon>Petrotogaceae</taxon>
        <taxon>Petrotoga</taxon>
    </lineage>
</organism>
<dbReference type="GO" id="GO:0051536">
    <property type="term" value="F:iron-sulfur cluster binding"/>
    <property type="evidence" value="ECO:0007669"/>
    <property type="project" value="UniProtKB-KW"/>
</dbReference>
<proteinExistence type="predicted"/>
<dbReference type="GO" id="GO:0005829">
    <property type="term" value="C:cytosol"/>
    <property type="evidence" value="ECO:0007669"/>
    <property type="project" value="TreeGrafter"/>
</dbReference>
<comment type="cofactor">
    <cofactor evidence="1">
        <name>[4Fe-4S] cluster</name>
        <dbReference type="ChEBI" id="CHEBI:49883"/>
    </cofactor>
</comment>
<evidence type="ECO:0000256" key="2">
    <source>
        <dbReference type="ARBA" id="ARBA00022691"/>
    </source>
</evidence>
<evidence type="ECO:0000313" key="7">
    <source>
        <dbReference type="EMBL" id="TDX17210.1"/>
    </source>
</evidence>
<reference evidence="7 8" key="1">
    <citation type="submission" date="2019-03" db="EMBL/GenBank/DDBJ databases">
        <title>Genomic Encyclopedia of Type Strains, Phase IV (KMG-IV): sequencing the most valuable type-strain genomes for metagenomic binning, comparative biology and taxonomic classification.</title>
        <authorList>
            <person name="Goeker M."/>
        </authorList>
    </citation>
    <scope>NUCLEOTIDE SEQUENCE [LARGE SCALE GENOMIC DNA]</scope>
    <source>
        <strain evidence="7 8">DSM 13575</strain>
    </source>
</reference>
<dbReference type="Gene3D" id="3.80.30.20">
    <property type="entry name" value="tm_1862 like domain"/>
    <property type="match status" value="1"/>
</dbReference>